<dbReference type="Gene3D" id="3.30.710.10">
    <property type="entry name" value="Potassium Channel Kv1.1, Chain A"/>
    <property type="match status" value="1"/>
</dbReference>
<dbReference type="OrthoDB" id="3266199at2759"/>
<dbReference type="EMBL" id="JH930471">
    <property type="protein sequence ID" value="EKM56757.1"/>
    <property type="molecule type" value="Genomic_DNA"/>
</dbReference>
<reference evidence="1 2" key="1">
    <citation type="journal article" date="2012" name="BMC Genomics">
        <title>Comparative genomics of the white-rot fungi, Phanerochaete carnosa and P. chrysosporium, to elucidate the genetic basis of the distinct wood types they colonize.</title>
        <authorList>
            <person name="Suzuki H."/>
            <person name="MacDonald J."/>
            <person name="Syed K."/>
            <person name="Salamov A."/>
            <person name="Hori C."/>
            <person name="Aerts A."/>
            <person name="Henrissat B."/>
            <person name="Wiebenga A."/>
            <person name="vanKuyk P.A."/>
            <person name="Barry K."/>
            <person name="Lindquist E."/>
            <person name="LaButti K."/>
            <person name="Lapidus A."/>
            <person name="Lucas S."/>
            <person name="Coutinho P."/>
            <person name="Gong Y."/>
            <person name="Samejima M."/>
            <person name="Mahadevan R."/>
            <person name="Abou-Zaid M."/>
            <person name="de Vries R.P."/>
            <person name="Igarashi K."/>
            <person name="Yadav J.S."/>
            <person name="Grigoriev I.V."/>
            <person name="Master E.R."/>
        </authorList>
    </citation>
    <scope>NUCLEOTIDE SEQUENCE [LARGE SCALE GENOMIC DNA]</scope>
    <source>
        <strain evidence="1 2">HHB-10118-sp</strain>
    </source>
</reference>
<protein>
    <recommendedName>
        <fullName evidence="3">BTB domain-containing protein</fullName>
    </recommendedName>
</protein>
<evidence type="ECO:0008006" key="3">
    <source>
        <dbReference type="Google" id="ProtNLM"/>
    </source>
</evidence>
<dbReference type="Proteomes" id="UP000008370">
    <property type="component" value="Unassembled WGS sequence"/>
</dbReference>
<dbReference type="GeneID" id="18910989"/>
<keyword evidence="2" id="KW-1185">Reference proteome</keyword>
<dbReference type="HOGENOM" id="CLU_052397_0_0_1"/>
<dbReference type="RefSeq" id="XP_007394592.1">
    <property type="nucleotide sequence ID" value="XM_007394530.1"/>
</dbReference>
<organism evidence="1 2">
    <name type="scientific">Phanerochaete carnosa (strain HHB-10118-sp)</name>
    <name type="common">White-rot fungus</name>
    <name type="synonym">Peniophora carnosa</name>
    <dbReference type="NCBI Taxonomy" id="650164"/>
    <lineage>
        <taxon>Eukaryota</taxon>
        <taxon>Fungi</taxon>
        <taxon>Dikarya</taxon>
        <taxon>Basidiomycota</taxon>
        <taxon>Agaricomycotina</taxon>
        <taxon>Agaricomycetes</taxon>
        <taxon>Polyporales</taxon>
        <taxon>Phanerochaetaceae</taxon>
        <taxon>Phanerochaete</taxon>
    </lineage>
</organism>
<accession>K5X1U7</accession>
<name>K5X1U7_PHACS</name>
<evidence type="ECO:0000313" key="2">
    <source>
        <dbReference type="Proteomes" id="UP000008370"/>
    </source>
</evidence>
<proteinExistence type="predicted"/>
<evidence type="ECO:0000313" key="1">
    <source>
        <dbReference type="EMBL" id="EKM56757.1"/>
    </source>
</evidence>
<dbReference type="InterPro" id="IPR011333">
    <property type="entry name" value="SKP1/BTB/POZ_sf"/>
</dbReference>
<dbReference type="AlphaFoldDB" id="K5X1U7"/>
<gene>
    <name evidence="1" type="ORF">PHACADRAFT_194343</name>
</gene>
<dbReference type="KEGG" id="pco:PHACADRAFT_194343"/>
<dbReference type="STRING" id="650164.K5X1U7"/>
<dbReference type="InParanoid" id="K5X1U7"/>
<sequence>MEQTALPPDFRSIFEAHEDDADIILDTSDGGWLYVHKLILRKASDTLLGTENCDLPAMPVTEEKAVWDSILRMLYHHEVPDFACVAQMRDILEAARKYDLEFVMKDIEHGLLCPLRKQWDALDVYALACAYGLQSVATQAARATLATSLYQLSTRELHDVPASVFQRLLDYRLRCQDAAAAVAGLSKQGGGNLFKRIDWLPRTTYTFFECNCTSGGVPCSVRLGSDAHSHWGRGYWSSYLESAEQALRERPVGDVVKETAIIVPSLKAAGSCTSCRQHIYEDLTEFAEHMAKEVDRAVAAVSLRL</sequence>